<evidence type="ECO:0008006" key="3">
    <source>
        <dbReference type="Google" id="ProtNLM"/>
    </source>
</evidence>
<accession>A0A0G0BBU2</accession>
<dbReference type="AlphaFoldDB" id="A0A0G0BBU2"/>
<dbReference type="EMBL" id="LBPY01000001">
    <property type="protein sequence ID" value="KKP66963.1"/>
    <property type="molecule type" value="Genomic_DNA"/>
</dbReference>
<name>A0A0G0BBU2_9BACT</name>
<reference evidence="1 2" key="1">
    <citation type="journal article" date="2015" name="Nature">
        <title>rRNA introns, odd ribosomes, and small enigmatic genomes across a large radiation of phyla.</title>
        <authorList>
            <person name="Brown C.T."/>
            <person name="Hug L.A."/>
            <person name="Thomas B.C."/>
            <person name="Sharon I."/>
            <person name="Castelle C.J."/>
            <person name="Singh A."/>
            <person name="Wilkins M.J."/>
            <person name="Williams K.H."/>
            <person name="Banfield J.F."/>
        </authorList>
    </citation>
    <scope>NUCLEOTIDE SEQUENCE [LARGE SCALE GENOMIC DNA]</scope>
</reference>
<sequence>MELTLAISNYVNKKLKAIEKIVTKGEDVNVYVEVGKTTNHHKQGDYFKAEFDIEIDGEKFFTTSEKSDLYKAIDEAKDQLVDKIVNNKKRKITLFKRGAISVKKMIKGVSRRNPFTSKY</sequence>
<comment type="caution">
    <text evidence="1">The sequence shown here is derived from an EMBL/GenBank/DDBJ whole genome shotgun (WGS) entry which is preliminary data.</text>
</comment>
<protein>
    <recommendedName>
        <fullName evidence="3">Ribosomal subunit interface protein</fullName>
    </recommendedName>
</protein>
<dbReference type="Pfam" id="PF02482">
    <property type="entry name" value="Ribosomal_S30AE"/>
    <property type="match status" value="1"/>
</dbReference>
<evidence type="ECO:0000313" key="2">
    <source>
        <dbReference type="Proteomes" id="UP000034952"/>
    </source>
</evidence>
<proteinExistence type="predicted"/>
<dbReference type="SUPFAM" id="SSF69754">
    <property type="entry name" value="Ribosome binding protein Y (YfiA homologue)"/>
    <property type="match status" value="1"/>
</dbReference>
<dbReference type="Gene3D" id="3.30.160.100">
    <property type="entry name" value="Ribosome hibernation promotion factor-like"/>
    <property type="match status" value="1"/>
</dbReference>
<organism evidence="1 2">
    <name type="scientific">Candidatus Nomurabacteria bacterium GW2011_GWE1_35_16</name>
    <dbReference type="NCBI Taxonomy" id="1618761"/>
    <lineage>
        <taxon>Bacteria</taxon>
        <taxon>Candidatus Nomuraibacteriota</taxon>
    </lineage>
</organism>
<gene>
    <name evidence="1" type="ORF">UR64_C0001G0042</name>
</gene>
<evidence type="ECO:0000313" key="1">
    <source>
        <dbReference type="EMBL" id="KKP66963.1"/>
    </source>
</evidence>
<dbReference type="InterPro" id="IPR003489">
    <property type="entry name" value="RHF/RaiA"/>
</dbReference>
<dbReference type="InterPro" id="IPR036567">
    <property type="entry name" value="RHF-like"/>
</dbReference>
<dbReference type="Proteomes" id="UP000034952">
    <property type="component" value="Unassembled WGS sequence"/>
</dbReference>